<feature type="region of interest" description="Disordered" evidence="1">
    <location>
        <begin position="37"/>
        <end position="80"/>
    </location>
</feature>
<keyword evidence="2" id="KW-0812">Transmembrane</keyword>
<protein>
    <submittedName>
        <fullName evidence="3">Uncharacterized protein</fullName>
    </submittedName>
</protein>
<evidence type="ECO:0000256" key="1">
    <source>
        <dbReference type="SAM" id="MobiDB-lite"/>
    </source>
</evidence>
<feature type="transmembrane region" description="Helical" evidence="2">
    <location>
        <begin position="6"/>
        <end position="27"/>
    </location>
</feature>
<sequence length="80" mass="8674">MLQAFFRMTVFVVVRAFHLMPMLFFMMGEMMGGRGGMPAVSGGGRGVARGSRGGTGHQRQKHGEDGRGKSGTTWHEATFP</sequence>
<proteinExistence type="predicted"/>
<keyword evidence="4" id="KW-1185">Reference proteome</keyword>
<evidence type="ECO:0000313" key="4">
    <source>
        <dbReference type="Proteomes" id="UP000233293"/>
    </source>
</evidence>
<comment type="caution">
    <text evidence="3">The sequence shown here is derived from an EMBL/GenBank/DDBJ whole genome shotgun (WGS) entry which is preliminary data.</text>
</comment>
<evidence type="ECO:0000256" key="2">
    <source>
        <dbReference type="SAM" id="Phobius"/>
    </source>
</evidence>
<dbReference type="Proteomes" id="UP000233293">
    <property type="component" value="Unassembled WGS sequence"/>
</dbReference>
<feature type="compositionally biased region" description="Polar residues" evidence="1">
    <location>
        <begin position="70"/>
        <end position="80"/>
    </location>
</feature>
<accession>A0A2N3PR63</accession>
<keyword evidence="2" id="KW-1133">Transmembrane helix</keyword>
<evidence type="ECO:0000313" key="3">
    <source>
        <dbReference type="EMBL" id="PKU22872.1"/>
    </source>
</evidence>
<organism evidence="3 4">
    <name type="scientific">Telmatospirillum siberiense</name>
    <dbReference type="NCBI Taxonomy" id="382514"/>
    <lineage>
        <taxon>Bacteria</taxon>
        <taxon>Pseudomonadati</taxon>
        <taxon>Pseudomonadota</taxon>
        <taxon>Alphaproteobacteria</taxon>
        <taxon>Rhodospirillales</taxon>
        <taxon>Rhodospirillaceae</taxon>
        <taxon>Telmatospirillum</taxon>
    </lineage>
</organism>
<dbReference type="EMBL" id="PIUM01000026">
    <property type="protein sequence ID" value="PKU22872.1"/>
    <property type="molecule type" value="Genomic_DNA"/>
</dbReference>
<feature type="compositionally biased region" description="Gly residues" evidence="1">
    <location>
        <begin position="37"/>
        <end position="56"/>
    </location>
</feature>
<dbReference type="RefSeq" id="WP_101252345.1">
    <property type="nucleotide sequence ID" value="NZ_PIUM01000026.1"/>
</dbReference>
<name>A0A2N3PR63_9PROT</name>
<dbReference type="AlphaFoldDB" id="A0A2N3PR63"/>
<keyword evidence="2" id="KW-0472">Membrane</keyword>
<gene>
    <name evidence="3" type="ORF">CWS72_19660</name>
</gene>
<reference evidence="4" key="1">
    <citation type="submission" date="2017-12" db="EMBL/GenBank/DDBJ databases">
        <title>Draft genome sequence of Telmatospirillum siberiense 26-4b1T, an acidotolerant peatland alphaproteobacterium potentially involved in sulfur cycling.</title>
        <authorList>
            <person name="Hausmann B."/>
            <person name="Pjevac P."/>
            <person name="Schreck K."/>
            <person name="Herbold C.W."/>
            <person name="Daims H."/>
            <person name="Wagner M."/>
            <person name="Pester M."/>
            <person name="Loy A."/>
        </authorList>
    </citation>
    <scope>NUCLEOTIDE SEQUENCE [LARGE SCALE GENOMIC DNA]</scope>
    <source>
        <strain evidence="4">26-4b1</strain>
    </source>
</reference>